<feature type="transmembrane region" description="Helical" evidence="10">
    <location>
        <begin position="235"/>
        <end position="253"/>
    </location>
</feature>
<dbReference type="PROSITE" id="PS50156">
    <property type="entry name" value="SSD"/>
    <property type="match status" value="1"/>
</dbReference>
<keyword evidence="6 10" id="KW-0653">Protein transport</keyword>
<name>A0A1G2RWF5_9BACT</name>
<evidence type="ECO:0000256" key="1">
    <source>
        <dbReference type="ARBA" id="ARBA00004651"/>
    </source>
</evidence>
<keyword evidence="4" id="KW-0997">Cell inner membrane</keyword>
<comment type="caution">
    <text evidence="12">The sequence shown here is derived from an EMBL/GenBank/DDBJ whole genome shotgun (WGS) entry which is preliminary data.</text>
</comment>
<dbReference type="NCBIfam" id="TIGR00966">
    <property type="entry name" value="transloc_SecF"/>
    <property type="match status" value="1"/>
</dbReference>
<keyword evidence="9 10" id="KW-0472">Membrane</keyword>
<evidence type="ECO:0000256" key="6">
    <source>
        <dbReference type="ARBA" id="ARBA00022927"/>
    </source>
</evidence>
<sequence>MINFVKHSKIYYIFSAVLLAVSLFSLLFFGLKWGIDFTGGSIIEVEFSESVLDNATAKQQLADLNLGEVIVQPTGEKGIILRLKSVDEETHGKILEKLGNVQERRFEAIGPIVGQELTKKTRVAVVLALLSIIIYITFAFAKLSWPMKSWQYSIAALLALFHDILIPLGAFAVLGRFYGAEMTIPIIAALLTVLGYSINDTVVVYDRIRENLLRRKFSTFEETVNQSLNQTLSRSINTVATVLLTLFAIYFFGGETLRYFSLALIVGIVSGMYSSICIASPLMVSWAKWQEKKKISLFR</sequence>
<reference evidence="12 13" key="1">
    <citation type="journal article" date="2016" name="Nat. Commun.">
        <title>Thousands of microbial genomes shed light on interconnected biogeochemical processes in an aquifer system.</title>
        <authorList>
            <person name="Anantharaman K."/>
            <person name="Brown C.T."/>
            <person name="Hug L.A."/>
            <person name="Sharon I."/>
            <person name="Castelle C.J."/>
            <person name="Probst A.J."/>
            <person name="Thomas B.C."/>
            <person name="Singh A."/>
            <person name="Wilkins M.J."/>
            <person name="Karaoz U."/>
            <person name="Brodie E.L."/>
            <person name="Williams K.H."/>
            <person name="Hubbard S.S."/>
            <person name="Banfield J.F."/>
        </authorList>
    </citation>
    <scope>NUCLEOTIDE SEQUENCE [LARGE SCALE GENOMIC DNA]</scope>
</reference>
<dbReference type="NCBIfam" id="TIGR00916">
    <property type="entry name" value="2A0604s01"/>
    <property type="match status" value="1"/>
</dbReference>
<evidence type="ECO:0000259" key="11">
    <source>
        <dbReference type="PROSITE" id="PS50156"/>
    </source>
</evidence>
<dbReference type="GO" id="GO:0065002">
    <property type="term" value="P:intracellular protein transmembrane transport"/>
    <property type="evidence" value="ECO:0007669"/>
    <property type="project" value="UniProtKB-UniRule"/>
</dbReference>
<evidence type="ECO:0000256" key="4">
    <source>
        <dbReference type="ARBA" id="ARBA00022519"/>
    </source>
</evidence>
<evidence type="ECO:0000256" key="10">
    <source>
        <dbReference type="HAMAP-Rule" id="MF_01464"/>
    </source>
</evidence>
<dbReference type="InterPro" id="IPR005665">
    <property type="entry name" value="SecF_bac"/>
</dbReference>
<comment type="subunit">
    <text evidence="10">Forms a complex with SecD. Part of the essential Sec protein translocation apparatus which comprises SecA, SecYEG and auxiliary proteins SecDF. Other proteins may also be involved.</text>
</comment>
<dbReference type="InterPro" id="IPR055344">
    <property type="entry name" value="SecD_SecF_C_bact"/>
</dbReference>
<dbReference type="InterPro" id="IPR022646">
    <property type="entry name" value="SecD/SecF_CS"/>
</dbReference>
<feature type="transmembrane region" description="Helical" evidence="10">
    <location>
        <begin position="184"/>
        <end position="205"/>
    </location>
</feature>
<dbReference type="Gene3D" id="1.20.1640.10">
    <property type="entry name" value="Multidrug efflux transporter AcrB transmembrane domain"/>
    <property type="match status" value="1"/>
</dbReference>
<dbReference type="PANTHER" id="PTHR30081:SF8">
    <property type="entry name" value="PROTEIN TRANSLOCASE SUBUNIT SECF"/>
    <property type="match status" value="1"/>
</dbReference>
<keyword evidence="5 10" id="KW-0812">Transmembrane</keyword>
<feature type="domain" description="SSD" evidence="11">
    <location>
        <begin position="121"/>
        <end position="285"/>
    </location>
</feature>
<dbReference type="InterPro" id="IPR022813">
    <property type="entry name" value="SecD/SecF_arch_bac"/>
</dbReference>
<dbReference type="EMBL" id="MHUM01000007">
    <property type="protein sequence ID" value="OHA77160.1"/>
    <property type="molecule type" value="Genomic_DNA"/>
</dbReference>
<keyword evidence="8 10" id="KW-0811">Translocation</keyword>
<dbReference type="GO" id="GO:0043952">
    <property type="term" value="P:protein transport by the Sec complex"/>
    <property type="evidence" value="ECO:0007669"/>
    <property type="project" value="UniProtKB-UniRule"/>
</dbReference>
<evidence type="ECO:0000256" key="5">
    <source>
        <dbReference type="ARBA" id="ARBA00022692"/>
    </source>
</evidence>
<dbReference type="Proteomes" id="UP000177853">
    <property type="component" value="Unassembled WGS sequence"/>
</dbReference>
<evidence type="ECO:0000256" key="9">
    <source>
        <dbReference type="ARBA" id="ARBA00023136"/>
    </source>
</evidence>
<dbReference type="SUPFAM" id="SSF82866">
    <property type="entry name" value="Multidrug efflux transporter AcrB transmembrane domain"/>
    <property type="match status" value="1"/>
</dbReference>
<dbReference type="GO" id="GO:0006605">
    <property type="term" value="P:protein targeting"/>
    <property type="evidence" value="ECO:0007669"/>
    <property type="project" value="UniProtKB-UniRule"/>
</dbReference>
<evidence type="ECO:0000313" key="13">
    <source>
        <dbReference type="Proteomes" id="UP000177853"/>
    </source>
</evidence>
<dbReference type="AlphaFoldDB" id="A0A1G2RWF5"/>
<feature type="transmembrane region" description="Helical" evidence="10">
    <location>
        <begin position="123"/>
        <end position="141"/>
    </location>
</feature>
<evidence type="ECO:0000256" key="2">
    <source>
        <dbReference type="ARBA" id="ARBA00022448"/>
    </source>
</evidence>
<dbReference type="Pfam" id="PF02355">
    <property type="entry name" value="SecD_SecF_C"/>
    <property type="match status" value="1"/>
</dbReference>
<evidence type="ECO:0000256" key="8">
    <source>
        <dbReference type="ARBA" id="ARBA00023010"/>
    </source>
</evidence>
<feature type="transmembrane region" description="Helical" evidence="10">
    <location>
        <begin position="153"/>
        <end position="178"/>
    </location>
</feature>
<keyword evidence="7 10" id="KW-1133">Transmembrane helix</keyword>
<accession>A0A1G2RWF5</accession>
<dbReference type="PRINTS" id="PR01755">
    <property type="entry name" value="SECFTRNLCASE"/>
</dbReference>
<evidence type="ECO:0000256" key="7">
    <source>
        <dbReference type="ARBA" id="ARBA00022989"/>
    </source>
</evidence>
<organism evidence="12 13">
    <name type="scientific">Candidatus Wildermuthbacteria bacterium RIFCSPLOWO2_12_FULL_40_9</name>
    <dbReference type="NCBI Taxonomy" id="1802467"/>
    <lineage>
        <taxon>Bacteria</taxon>
        <taxon>Candidatus Wildermuthiibacteriota</taxon>
    </lineage>
</organism>
<dbReference type="GO" id="GO:0005886">
    <property type="term" value="C:plasma membrane"/>
    <property type="evidence" value="ECO:0007669"/>
    <property type="project" value="UniProtKB-SubCell"/>
</dbReference>
<dbReference type="GO" id="GO:0015450">
    <property type="term" value="F:protein-transporting ATPase activity"/>
    <property type="evidence" value="ECO:0007669"/>
    <property type="project" value="InterPro"/>
</dbReference>
<dbReference type="HAMAP" id="MF_01464_B">
    <property type="entry name" value="SecF_B"/>
    <property type="match status" value="1"/>
</dbReference>
<evidence type="ECO:0000313" key="12">
    <source>
        <dbReference type="EMBL" id="OHA77160.1"/>
    </source>
</evidence>
<dbReference type="InterPro" id="IPR000731">
    <property type="entry name" value="SSD"/>
</dbReference>
<feature type="transmembrane region" description="Helical" evidence="10">
    <location>
        <begin position="12"/>
        <end position="31"/>
    </location>
</feature>
<protein>
    <recommendedName>
        <fullName evidence="10">Protein-export membrane protein SecF</fullName>
    </recommendedName>
</protein>
<dbReference type="PANTHER" id="PTHR30081">
    <property type="entry name" value="PROTEIN-EXPORT MEMBRANE PROTEIN SEC"/>
    <property type="match status" value="1"/>
</dbReference>
<dbReference type="Pfam" id="PF07549">
    <property type="entry name" value="Sec_GG"/>
    <property type="match status" value="1"/>
</dbReference>
<feature type="transmembrane region" description="Helical" evidence="10">
    <location>
        <begin position="259"/>
        <end position="284"/>
    </location>
</feature>
<evidence type="ECO:0000256" key="3">
    <source>
        <dbReference type="ARBA" id="ARBA00022475"/>
    </source>
</evidence>
<gene>
    <name evidence="10" type="primary">secF</name>
    <name evidence="12" type="ORF">A3H01_00680</name>
</gene>
<dbReference type="InterPro" id="IPR022645">
    <property type="entry name" value="SecD/SecF_bac"/>
</dbReference>
<comment type="similarity">
    <text evidence="10">Belongs to the SecD/SecF family. SecF subfamily.</text>
</comment>
<dbReference type="InterPro" id="IPR048634">
    <property type="entry name" value="SecD_SecF_C"/>
</dbReference>
<proteinExistence type="inferred from homology"/>
<comment type="subcellular location">
    <subcellularLocation>
        <location evidence="1 10">Cell membrane</location>
        <topology evidence="1 10">Multi-pass membrane protein</topology>
    </subcellularLocation>
</comment>
<comment type="function">
    <text evidence="10">Part of the Sec protein translocase complex. Interacts with the SecYEG preprotein conducting channel. SecDF uses the proton motive force (PMF) to complete protein translocation after the ATP-dependent function of SecA.</text>
</comment>
<keyword evidence="2 10" id="KW-0813">Transport</keyword>
<keyword evidence="3 10" id="KW-1003">Cell membrane</keyword>